<protein>
    <submittedName>
        <fullName evidence="2">Putative membrane protein</fullName>
    </submittedName>
</protein>
<feature type="transmembrane region" description="Helical" evidence="1">
    <location>
        <begin position="30"/>
        <end position="48"/>
    </location>
</feature>
<reference evidence="2 3" key="1">
    <citation type="submission" date="2013-11" db="EMBL/GenBank/DDBJ databases">
        <title>Complete genome sequence of Clostridum sp. M2/40.</title>
        <authorList>
            <person name="Wibberg D."/>
            <person name="Puehler A."/>
            <person name="Schlueter A."/>
        </authorList>
    </citation>
    <scope>NUCLEOTIDE SEQUENCE [LARGE SCALE GENOMIC DNA]</scope>
    <source>
        <strain evidence="3">M2/40</strain>
    </source>
</reference>
<name>W6S163_9CLOT</name>
<gene>
    <name evidence="2" type="ORF">CM240_0863</name>
</gene>
<keyword evidence="3" id="KW-1185">Reference proteome</keyword>
<keyword evidence="1" id="KW-1133">Transmembrane helix</keyword>
<dbReference type="HOGENOM" id="CLU_3134032_0_0_9"/>
<organism evidence="2 3">
    <name type="scientific">Clostridium bornimense</name>
    <dbReference type="NCBI Taxonomy" id="1216932"/>
    <lineage>
        <taxon>Bacteria</taxon>
        <taxon>Bacillati</taxon>
        <taxon>Bacillota</taxon>
        <taxon>Clostridia</taxon>
        <taxon>Eubacteriales</taxon>
        <taxon>Clostridiaceae</taxon>
        <taxon>Clostridium</taxon>
    </lineage>
</organism>
<dbReference type="KEGG" id="clt:CM240_0863"/>
<dbReference type="AlphaFoldDB" id="W6S163"/>
<evidence type="ECO:0000256" key="1">
    <source>
        <dbReference type="SAM" id="Phobius"/>
    </source>
</evidence>
<sequence length="49" mass="5942">MIEIEFYCENNSIFLSIVEKTKKILPNDFAYYYNLVKVLFFNINIFIIL</sequence>
<evidence type="ECO:0000313" key="3">
    <source>
        <dbReference type="Proteomes" id="UP000019426"/>
    </source>
</evidence>
<keyword evidence="1" id="KW-0812">Transmembrane</keyword>
<evidence type="ECO:0000313" key="2">
    <source>
        <dbReference type="EMBL" id="CDM68027.1"/>
    </source>
</evidence>
<dbReference type="Proteomes" id="UP000019426">
    <property type="component" value="Chromosome M2/40_rep1"/>
</dbReference>
<keyword evidence="1" id="KW-0472">Membrane</keyword>
<proteinExistence type="predicted"/>
<accession>W6S163</accession>
<dbReference type="EMBL" id="HG917868">
    <property type="protein sequence ID" value="CDM68027.1"/>
    <property type="molecule type" value="Genomic_DNA"/>
</dbReference>